<organism evidence="4 5">
    <name type="scientific">Poecilia mexicana</name>
    <dbReference type="NCBI Taxonomy" id="48701"/>
    <lineage>
        <taxon>Eukaryota</taxon>
        <taxon>Metazoa</taxon>
        <taxon>Chordata</taxon>
        <taxon>Craniata</taxon>
        <taxon>Vertebrata</taxon>
        <taxon>Euteleostomi</taxon>
        <taxon>Actinopterygii</taxon>
        <taxon>Neopterygii</taxon>
        <taxon>Teleostei</taxon>
        <taxon>Neoteleostei</taxon>
        <taxon>Acanthomorphata</taxon>
        <taxon>Ovalentaria</taxon>
        <taxon>Atherinomorphae</taxon>
        <taxon>Cyprinodontiformes</taxon>
        <taxon>Poeciliidae</taxon>
        <taxon>Poeciliinae</taxon>
        <taxon>Poecilia</taxon>
    </lineage>
</organism>
<proteinExistence type="predicted"/>
<dbReference type="InterPro" id="IPR048270">
    <property type="entry name" value="PNMA_C"/>
</dbReference>
<dbReference type="Pfam" id="PF14893">
    <property type="entry name" value="PNMA"/>
    <property type="match status" value="1"/>
</dbReference>
<keyword evidence="1" id="KW-0479">Metal-binding</keyword>
<dbReference type="AlphaFoldDB" id="A0A3B3YZG3"/>
<dbReference type="PROSITE" id="PS50158">
    <property type="entry name" value="ZF_CCHC"/>
    <property type="match status" value="1"/>
</dbReference>
<feature type="region of interest" description="Disordered" evidence="2">
    <location>
        <begin position="173"/>
        <end position="210"/>
    </location>
</feature>
<sequence length="551" mass="61560">MEVFETLGLKIPNTVLIDGVSENPTDELVDFLEQYGDIKQRTTIDSCESEFDQMLVVEFDSGLSLARLSSILPYTFTSSVGDKFHIESLPEIYASKVGGLKTNEYLADLQEIAKMSGKNYTQVLTEVMSQIQQSIAEFCPVVPEKAKEEQLADEDGGQQPSAHATTRLPFPLSSLSQSVPLPSSSAVSNRAEVPGQERRSTPISAGDLSPPEVQRYVVEHVVRSGDSSLHMHTSHRLRAFSGKVPRPSHETDYDTWRSSVELVLQDPSMSQLQCTRLIRDSLLPPACDIVKHLSPDTLPKVYMEQLDSAYGTVQDGEELYVKFMDTYQDSGEKPSAYLQRLQVVLQHAVKRGGVLEKDMDARLLTQFCRGCWDNNLISELQLKQRKNNPPSFVEFLLLLRTEEDREAAKTLRMKHHLGTTKQKVASQVQFAHTDQETNLCVALNNMTKQLSQQMAAIQQQLTALTAGQMGTKLSFAEKITSKPSVKKTVKDVKFGISSSKPGFCFRCGEDGHIKPQCDNEPNSALVSAKRKMFYDKQKRQRQNPSPSAHLN</sequence>
<feature type="compositionally biased region" description="Low complexity" evidence="2">
    <location>
        <begin position="173"/>
        <end position="188"/>
    </location>
</feature>
<dbReference type="Proteomes" id="UP000261480">
    <property type="component" value="Unplaced"/>
</dbReference>
<evidence type="ECO:0000313" key="4">
    <source>
        <dbReference type="Ensembl" id="ENSPMEP00000032836.1"/>
    </source>
</evidence>
<accession>A0A3B3YZG3</accession>
<evidence type="ECO:0000256" key="2">
    <source>
        <dbReference type="SAM" id="MobiDB-lite"/>
    </source>
</evidence>
<protein>
    <recommendedName>
        <fullName evidence="3">CCHC-type domain-containing protein</fullName>
    </recommendedName>
</protein>
<keyword evidence="1" id="KW-0863">Zinc-finger</keyword>
<dbReference type="InterPro" id="IPR001878">
    <property type="entry name" value="Znf_CCHC"/>
</dbReference>
<reference evidence="4" key="1">
    <citation type="submission" date="2025-08" db="UniProtKB">
        <authorList>
            <consortium name="Ensembl"/>
        </authorList>
    </citation>
    <scope>IDENTIFICATION</scope>
</reference>
<keyword evidence="1" id="KW-0862">Zinc</keyword>
<evidence type="ECO:0000313" key="5">
    <source>
        <dbReference type="Proteomes" id="UP000261480"/>
    </source>
</evidence>
<dbReference type="GO" id="GO:0003676">
    <property type="term" value="F:nucleic acid binding"/>
    <property type="evidence" value="ECO:0007669"/>
    <property type="project" value="InterPro"/>
</dbReference>
<dbReference type="PANTHER" id="PTHR23095">
    <property type="entry name" value="PARANEOPLASTIC ANTIGEN"/>
    <property type="match status" value="1"/>
</dbReference>
<feature type="domain" description="CCHC-type" evidence="3">
    <location>
        <begin position="504"/>
        <end position="517"/>
    </location>
</feature>
<dbReference type="InterPro" id="IPR026523">
    <property type="entry name" value="PNMA"/>
</dbReference>
<dbReference type="GO" id="GO:0008270">
    <property type="term" value="F:zinc ion binding"/>
    <property type="evidence" value="ECO:0007669"/>
    <property type="project" value="UniProtKB-KW"/>
</dbReference>
<keyword evidence="5" id="KW-1185">Reference proteome</keyword>
<dbReference type="PANTHER" id="PTHR23095:SF53">
    <property type="entry name" value="ZINC FINGER CCHC DOMAIN-CONTAINING PROTEIN 12-LIKE"/>
    <property type="match status" value="1"/>
</dbReference>
<evidence type="ECO:0000259" key="3">
    <source>
        <dbReference type="PROSITE" id="PS50158"/>
    </source>
</evidence>
<evidence type="ECO:0000256" key="1">
    <source>
        <dbReference type="PROSITE-ProRule" id="PRU00047"/>
    </source>
</evidence>
<reference evidence="4" key="2">
    <citation type="submission" date="2025-09" db="UniProtKB">
        <authorList>
            <consortium name="Ensembl"/>
        </authorList>
    </citation>
    <scope>IDENTIFICATION</scope>
</reference>
<name>A0A3B3YZG3_9TELE</name>
<dbReference type="Ensembl" id="ENSPMET00000027114.1">
    <property type="protein sequence ID" value="ENSPMEP00000032836.1"/>
    <property type="gene ID" value="ENSPMEG00000020978.1"/>
</dbReference>
<feature type="region of interest" description="Disordered" evidence="2">
    <location>
        <begin position="147"/>
        <end position="166"/>
    </location>
</feature>
<dbReference type="STRING" id="48701.ENSPMEP00000032836"/>